<dbReference type="CDD" id="cd01854">
    <property type="entry name" value="YjeQ_EngC"/>
    <property type="match status" value="1"/>
</dbReference>
<dbReference type="HAMAP" id="MF_01820">
    <property type="entry name" value="GTPase_RsgA"/>
    <property type="match status" value="1"/>
</dbReference>
<dbReference type="PROSITE" id="PS50936">
    <property type="entry name" value="ENGC_GTPASE"/>
    <property type="match status" value="1"/>
</dbReference>
<dbReference type="GO" id="GO:0042274">
    <property type="term" value="P:ribosomal small subunit biogenesis"/>
    <property type="evidence" value="ECO:0007669"/>
    <property type="project" value="UniProtKB-UniRule"/>
</dbReference>
<dbReference type="OrthoDB" id="9809485at2"/>
<dbReference type="GO" id="GO:0003924">
    <property type="term" value="F:GTPase activity"/>
    <property type="evidence" value="ECO:0007669"/>
    <property type="project" value="UniProtKB-UniRule"/>
</dbReference>
<evidence type="ECO:0000313" key="14">
    <source>
        <dbReference type="Proteomes" id="UP000095209"/>
    </source>
</evidence>
<evidence type="ECO:0000256" key="4">
    <source>
        <dbReference type="ARBA" id="ARBA00022730"/>
    </source>
</evidence>
<evidence type="ECO:0000256" key="9">
    <source>
        <dbReference type="ARBA" id="ARBA00023134"/>
    </source>
</evidence>
<evidence type="ECO:0000256" key="2">
    <source>
        <dbReference type="ARBA" id="ARBA00022517"/>
    </source>
</evidence>
<dbReference type="GO" id="GO:0005525">
    <property type="term" value="F:GTP binding"/>
    <property type="evidence" value="ECO:0007669"/>
    <property type="project" value="UniProtKB-UniRule"/>
</dbReference>
<feature type="binding site" evidence="10">
    <location>
        <position position="285"/>
    </location>
    <ligand>
        <name>Zn(2+)</name>
        <dbReference type="ChEBI" id="CHEBI:29105"/>
    </ligand>
</feature>
<dbReference type="STRING" id="1305675.BFG57_09030"/>
<dbReference type="PANTHER" id="PTHR32120">
    <property type="entry name" value="SMALL RIBOSOMAL SUBUNIT BIOGENESIS GTPASE RSGA"/>
    <property type="match status" value="1"/>
</dbReference>
<proteinExistence type="inferred from homology"/>
<dbReference type="Gene3D" id="3.40.50.300">
    <property type="entry name" value="P-loop containing nucleotide triphosphate hydrolases"/>
    <property type="match status" value="1"/>
</dbReference>
<dbReference type="AlphaFoldDB" id="A0A1E5LJC7"/>
<evidence type="ECO:0000256" key="8">
    <source>
        <dbReference type="ARBA" id="ARBA00022884"/>
    </source>
</evidence>
<dbReference type="InterPro" id="IPR004881">
    <property type="entry name" value="Ribosome_biogen_GTPase_RsgA"/>
</dbReference>
<gene>
    <name evidence="10" type="primary">rsgA</name>
    <name evidence="13" type="ORF">BFG57_09030</name>
</gene>
<dbReference type="SUPFAM" id="SSF50249">
    <property type="entry name" value="Nucleic acid-binding proteins"/>
    <property type="match status" value="1"/>
</dbReference>
<comment type="cofactor">
    <cofactor evidence="10">
        <name>Zn(2+)</name>
        <dbReference type="ChEBI" id="CHEBI:29105"/>
    </cofactor>
    <text evidence="10">Binds 1 zinc ion per subunit.</text>
</comment>
<keyword evidence="9 10" id="KW-0342">GTP-binding</keyword>
<keyword evidence="6 10" id="KW-0378">Hydrolase</keyword>
<keyword evidence="14" id="KW-1185">Reference proteome</keyword>
<evidence type="ECO:0000256" key="5">
    <source>
        <dbReference type="ARBA" id="ARBA00022741"/>
    </source>
</evidence>
<dbReference type="GO" id="GO:0005737">
    <property type="term" value="C:cytoplasm"/>
    <property type="evidence" value="ECO:0007669"/>
    <property type="project" value="UniProtKB-SubCell"/>
</dbReference>
<dbReference type="GO" id="GO:0019843">
    <property type="term" value="F:rRNA binding"/>
    <property type="evidence" value="ECO:0007669"/>
    <property type="project" value="UniProtKB-KW"/>
</dbReference>
<feature type="binding site" evidence="10">
    <location>
        <begin position="147"/>
        <end position="150"/>
    </location>
    <ligand>
        <name>GTP</name>
        <dbReference type="ChEBI" id="CHEBI:37565"/>
    </ligand>
</feature>
<keyword evidence="7 10" id="KW-0862">Zinc</keyword>
<dbReference type="Gene3D" id="1.10.40.50">
    <property type="entry name" value="Probable gtpase engc, domain 3"/>
    <property type="match status" value="1"/>
</dbReference>
<feature type="binding site" evidence="10">
    <location>
        <position position="293"/>
    </location>
    <ligand>
        <name>Zn(2+)</name>
        <dbReference type="ChEBI" id="CHEBI:29105"/>
    </ligand>
</feature>
<dbReference type="EC" id="3.6.1.-" evidence="10"/>
<feature type="domain" description="EngC GTPase" evidence="11">
    <location>
        <begin position="108"/>
        <end position="255"/>
    </location>
</feature>
<comment type="function">
    <text evidence="10">One of several proteins that assist in the late maturation steps of the functional core of the 30S ribosomal subunit. Helps release RbfA from mature subunits. May play a role in the assembly of ribosomal proteins into the subunit. Circularly permuted GTPase that catalyzes slow GTP hydrolysis, GTPase activity is stimulated by the 30S ribosomal subunit.</text>
</comment>
<reference evidence="13 14" key="1">
    <citation type="submission" date="2016-08" db="EMBL/GenBank/DDBJ databases">
        <title>Genome of Bacillus solimangrovi GH2-4.</title>
        <authorList>
            <person name="Lim S."/>
            <person name="Kim B.-C."/>
        </authorList>
    </citation>
    <scope>NUCLEOTIDE SEQUENCE [LARGE SCALE GENOMIC DNA]</scope>
    <source>
        <strain evidence="13 14">GH2-4</strain>
    </source>
</reference>
<feature type="binding site" evidence="10">
    <location>
        <begin position="199"/>
        <end position="207"/>
    </location>
    <ligand>
        <name>GTP</name>
        <dbReference type="ChEBI" id="CHEBI:37565"/>
    </ligand>
</feature>
<keyword evidence="1 10" id="KW-0963">Cytoplasm</keyword>
<dbReference type="InterPro" id="IPR012340">
    <property type="entry name" value="NA-bd_OB-fold"/>
</dbReference>
<sequence>MYELNKLGFDVFFEEQVVDSSYEVGRIATLANGIYKILSKEGELQGQLSGKYYHEAELTRDFPCVGDWVLFTPLLDEGKGIIHQTLERKSLLSRQAAGEKTIEQLIAANVDTVFLVNALNKDFNVRRMERYLTQVYESGANPVFILTKKDLCDDVEEKISAVEEVAFGVPVIAVNTLQSDDLEVIRSFVETGKTISLIGSSGVGKSTLINGLLGEDIQRTQGIREDDAKGRHTTTHRELFMLQGGGVVIDTPGMRELQLWTDEEATDEAFQDIKELTLQCKFRDCRHGNEPGCAIKQAIEIGELSEERYRSYRKLQKEAKFLDRKEKYGVHRAARMQMQDLKNGIN</sequence>
<evidence type="ECO:0000256" key="7">
    <source>
        <dbReference type="ARBA" id="ARBA00022833"/>
    </source>
</evidence>
<feature type="binding site" evidence="10">
    <location>
        <position position="280"/>
    </location>
    <ligand>
        <name>Zn(2+)</name>
        <dbReference type="ChEBI" id="CHEBI:29105"/>
    </ligand>
</feature>
<evidence type="ECO:0000313" key="13">
    <source>
        <dbReference type="EMBL" id="OEH94184.1"/>
    </source>
</evidence>
<dbReference type="InterPro" id="IPR010914">
    <property type="entry name" value="RsgA_GTPase_dom"/>
</dbReference>
<name>A0A1E5LJC7_9BACI</name>
<dbReference type="RefSeq" id="WP_069715747.1">
    <property type="nucleotide sequence ID" value="NZ_MJEH01000004.1"/>
</dbReference>
<dbReference type="NCBIfam" id="TIGR00157">
    <property type="entry name" value="ribosome small subunit-dependent GTPase A"/>
    <property type="match status" value="1"/>
</dbReference>
<keyword evidence="3 10" id="KW-0479">Metal-binding</keyword>
<dbReference type="PROSITE" id="PS51721">
    <property type="entry name" value="G_CP"/>
    <property type="match status" value="1"/>
</dbReference>
<dbReference type="SUPFAM" id="SSF52540">
    <property type="entry name" value="P-loop containing nucleoside triphosphate hydrolases"/>
    <property type="match status" value="1"/>
</dbReference>
<feature type="binding site" evidence="10">
    <location>
        <position position="287"/>
    </location>
    <ligand>
        <name>Zn(2+)</name>
        <dbReference type="ChEBI" id="CHEBI:29105"/>
    </ligand>
</feature>
<comment type="caution">
    <text evidence="13">The sequence shown here is derived from an EMBL/GenBank/DDBJ whole genome shotgun (WGS) entry which is preliminary data.</text>
</comment>
<dbReference type="EMBL" id="MJEH01000004">
    <property type="protein sequence ID" value="OEH94184.1"/>
    <property type="molecule type" value="Genomic_DNA"/>
</dbReference>
<dbReference type="PANTHER" id="PTHR32120:SF10">
    <property type="entry name" value="SMALL RIBOSOMAL SUBUNIT BIOGENESIS GTPASE RSGA"/>
    <property type="match status" value="1"/>
</dbReference>
<evidence type="ECO:0000256" key="3">
    <source>
        <dbReference type="ARBA" id="ARBA00022723"/>
    </source>
</evidence>
<evidence type="ECO:0000256" key="10">
    <source>
        <dbReference type="HAMAP-Rule" id="MF_01820"/>
    </source>
</evidence>
<feature type="domain" description="CP-type G" evidence="12">
    <location>
        <begin position="99"/>
        <end position="257"/>
    </location>
</feature>
<keyword evidence="2 10" id="KW-0690">Ribosome biogenesis</keyword>
<protein>
    <recommendedName>
        <fullName evidence="10">Small ribosomal subunit biogenesis GTPase RsgA</fullName>
        <ecNumber evidence="10">3.6.1.-</ecNumber>
    </recommendedName>
</protein>
<dbReference type="InterPro" id="IPR030378">
    <property type="entry name" value="G_CP_dom"/>
</dbReference>
<evidence type="ECO:0000259" key="11">
    <source>
        <dbReference type="PROSITE" id="PS50936"/>
    </source>
</evidence>
<comment type="subunit">
    <text evidence="10">Monomer. Associates with 30S ribosomal subunit, binds 16S rRNA.</text>
</comment>
<keyword evidence="5 10" id="KW-0547">Nucleotide-binding</keyword>
<comment type="similarity">
    <text evidence="10">Belongs to the TRAFAC class YlqF/YawG GTPase family. RsgA subfamily.</text>
</comment>
<keyword evidence="4 10" id="KW-0699">rRNA-binding</keyword>
<keyword evidence="8 10" id="KW-0694">RNA-binding</keyword>
<dbReference type="Proteomes" id="UP000095209">
    <property type="component" value="Unassembled WGS sequence"/>
</dbReference>
<evidence type="ECO:0000259" key="12">
    <source>
        <dbReference type="PROSITE" id="PS51721"/>
    </source>
</evidence>
<accession>A0A1E5LJC7</accession>
<organism evidence="13 14">
    <name type="scientific">Bacillus solimangrovi</name>
    <dbReference type="NCBI Taxonomy" id="1305675"/>
    <lineage>
        <taxon>Bacteria</taxon>
        <taxon>Bacillati</taxon>
        <taxon>Bacillota</taxon>
        <taxon>Bacilli</taxon>
        <taxon>Bacillales</taxon>
        <taxon>Bacillaceae</taxon>
        <taxon>Bacillus</taxon>
    </lineage>
</organism>
<dbReference type="InterPro" id="IPR027417">
    <property type="entry name" value="P-loop_NTPase"/>
</dbReference>
<evidence type="ECO:0000256" key="1">
    <source>
        <dbReference type="ARBA" id="ARBA00022490"/>
    </source>
</evidence>
<dbReference type="GO" id="GO:0046872">
    <property type="term" value="F:metal ion binding"/>
    <property type="evidence" value="ECO:0007669"/>
    <property type="project" value="UniProtKB-KW"/>
</dbReference>
<evidence type="ECO:0000256" key="6">
    <source>
        <dbReference type="ARBA" id="ARBA00022801"/>
    </source>
</evidence>
<dbReference type="Pfam" id="PF03193">
    <property type="entry name" value="RsgA_GTPase"/>
    <property type="match status" value="1"/>
</dbReference>
<comment type="subcellular location">
    <subcellularLocation>
        <location evidence="10">Cytoplasm</location>
    </subcellularLocation>
</comment>